<evidence type="ECO:0000313" key="3">
    <source>
        <dbReference type="Proteomes" id="UP000824219"/>
    </source>
</evidence>
<keyword evidence="1" id="KW-0472">Membrane</keyword>
<gene>
    <name evidence="2" type="ORF">KOW79_002027</name>
</gene>
<evidence type="ECO:0000256" key="1">
    <source>
        <dbReference type="SAM" id="Phobius"/>
    </source>
</evidence>
<sequence length="1812" mass="197877">MVFSSSSPVPSESLVLNVTQTLLIARPTNLTDSVKVLNFTYEKISDTSYALNFTFNISSVSMTQNPDLRNDTYSHVKSIINNALNTLLNEAGAEPFEPQSSVFTSSGNQVNGDMTYHFQDGDTKTPAAFLNELKAQSTPITGSAVVQTRMVFSSSSPVPSESLVLNVTQTLLSTPLTNLTDSVKVLNFTYEKISDTSYALNFTFNISSVSMTQNPDLRNDTYSHVKSIINNALNTLLNEAGAEPFEPQSSVFTSSGNQVNGDMTYHFQDGDTKTPAAFLNELKAQSTPITGSAVVQTRMVFSSSSPVPSESLVLNVTQTLLSTPLTNLTDSVKVLNFTYEKISDTSYALNFTFNISSVSMTQNPDLRNDTYSHVKSIINNALNTLLNEAGAEPFEPQSSVFTSSGNQVNGDMTYHFQDGDTKTPAAFLNELKAQSTPIESLVLNVTQTLLSTPLTNLTDSVKVLNFTYEKISDTSYALNFTFNISSVSMTQNPDLRNDTYSHVKSIINNALNTLLNEAGAEPFEPQSSVFTSSGNQVNGDMTYHFQDGDTKTPAAFLNELKAQSTPITGSAVVQTRMVFSSSSPVPSESLVLNVTQTLLSTPLTNLTDSVKVLNFTYEKISDTSYALNFTFNISSVSMTQNPDLRNDTYSHVKSIINNALNTLLNEAGAEPFEPQSSVFTSSGNQVNGDMTYHFQDGDTKTPAAFLNELKAQSTPIIGSAVVQTRMVFSSSSPVPSESLVLTVTQTLLSTPLTNLTDSVKVLNFTYEKISDTSYALNFTFNISSVSMTQNPDLRNDTYSHVKSIINNALNTLLNEAGAEPFEPQSSVFTSSGNQVNGDMTYHFQDGDTKTPAAFLNELKAQSTPIESLVLNVTQTLLSTPLTNLTDSVKVLNFTYEKISDTSYALNFTFNISSVSMTQNPDLRNDTYSHVKSIINNALNTLLNEAGAEPFEPQSSVFTSSGNQVNGDMTYHFQDGDTKTPAAFLNELKAQSTPITGSAVVQTRMVFSSSSPVPSESLVLNVTQTLLSTPLTNLTDSVKVLNFTYEKISDTSYALNFTFNISSVSMTQNPDLRNDTYSHVKSIINNALNTLLNEAGAEPFEPQSSVFTSSGNQVNGDMTYHFQDGDTKTPAAFLNELKAQSTPIIGSAVVQTRMVFSSSSPVPSESLVLTVTQTLLSTPLTNLTDSVKVLNFTYEKISDTSYALNFTFNISSVSMTQNPDLRNDTYSHVKSIINNALNTLLNEAGAEPFEPQSSVFTSSGNQVNGDMTYHFQDGDTKTPAAFLNELKAQSTPIESLVLNVTQTLLSTPLTNLTDSVKVLNFTYEKISDTSYALNFTFNISSVSMTQNPDLRNDTYSHVKSIINNALNTLLNEAGAEPFEPQSSVFTSSGNQVNGDMTYHFQDGDTKTPAAFLNELKAQSTPITGSAVVQTRMVFSSSSPVPSESLVLNVTQTLLSTRLTNLTDSVKVLNFTYEKISDTSYALNFTFNISSVSMTQNPDLRNDTYSHVKSIINNALNTLLNEAGAEPFESQSSIFTRTSRNHINGDMMYHFQDGDTKTPAAFLNELTPVLGKVLIYIRLVFKNLTRVPSEADVLNAANALLDAKIRRARDLVTQKLSDPVSIQDVKYQQIDNKSYIISFGFQIGNVTISKDIQLRNETYNLIQTTINNLLNTILNVKGAPEFVFPFANLTLTGTEIVANSEYVFVEGDTKWTPSGFLFAILNISGLSTVTTPAAQTEPPVHVVLRPTVQAQNTTNGGNSAWILGIIIPCSIVIILIPCWILLCCLLCGCCAGLRRRYNRRRSYNVQYATRNGLF</sequence>
<dbReference type="EMBL" id="JAHKSW010000003">
    <property type="protein sequence ID" value="KAG7333620.1"/>
    <property type="molecule type" value="Genomic_DNA"/>
</dbReference>
<feature type="transmembrane region" description="Helical" evidence="1">
    <location>
        <begin position="1758"/>
        <end position="1791"/>
    </location>
</feature>
<keyword evidence="1" id="KW-0812">Transmembrane</keyword>
<name>A0A9D3SSL7_9TELE</name>
<protein>
    <submittedName>
        <fullName evidence="2">Uncharacterized protein</fullName>
    </submittedName>
</protein>
<proteinExistence type="predicted"/>
<organism evidence="2 3">
    <name type="scientific">Hemibagrus wyckioides</name>
    <dbReference type="NCBI Taxonomy" id="337641"/>
    <lineage>
        <taxon>Eukaryota</taxon>
        <taxon>Metazoa</taxon>
        <taxon>Chordata</taxon>
        <taxon>Craniata</taxon>
        <taxon>Vertebrata</taxon>
        <taxon>Euteleostomi</taxon>
        <taxon>Actinopterygii</taxon>
        <taxon>Neopterygii</taxon>
        <taxon>Teleostei</taxon>
        <taxon>Ostariophysi</taxon>
        <taxon>Siluriformes</taxon>
        <taxon>Bagridae</taxon>
        <taxon>Hemibagrus</taxon>
    </lineage>
</organism>
<keyword evidence="1" id="KW-1133">Transmembrane helix</keyword>
<accession>A0A9D3SSL7</accession>
<dbReference type="Proteomes" id="UP000824219">
    <property type="component" value="Linkage Group LG03"/>
</dbReference>
<dbReference type="OrthoDB" id="8941791at2759"/>
<evidence type="ECO:0000313" key="2">
    <source>
        <dbReference type="EMBL" id="KAG7333620.1"/>
    </source>
</evidence>
<reference evidence="2 3" key="1">
    <citation type="submission" date="2021-06" db="EMBL/GenBank/DDBJ databases">
        <title>Chromosome-level genome assembly of the red-tail catfish (Hemibagrus wyckioides).</title>
        <authorList>
            <person name="Shao F."/>
        </authorList>
    </citation>
    <scope>NUCLEOTIDE SEQUENCE [LARGE SCALE GENOMIC DNA]</scope>
    <source>
        <strain evidence="2">EC202008001</strain>
        <tissue evidence="2">Blood</tissue>
    </source>
</reference>
<comment type="caution">
    <text evidence="2">The sequence shown here is derived from an EMBL/GenBank/DDBJ whole genome shotgun (WGS) entry which is preliminary data.</text>
</comment>
<keyword evidence="3" id="KW-1185">Reference proteome</keyword>